<evidence type="ECO:0000313" key="1">
    <source>
        <dbReference type="EMBL" id="ERH73143.1"/>
    </source>
</evidence>
<dbReference type="Proteomes" id="UP000016517">
    <property type="component" value="Unassembled WGS sequence"/>
</dbReference>
<protein>
    <recommendedName>
        <fullName evidence="3">ATP-binding protein</fullName>
    </recommendedName>
</protein>
<organism evidence="1 2">
    <name type="scientific">Acinetobacter baumannii EGD-HP18</name>
    <dbReference type="NCBI Taxonomy" id="1358412"/>
    <lineage>
        <taxon>Bacteria</taxon>
        <taxon>Pseudomonadati</taxon>
        <taxon>Pseudomonadota</taxon>
        <taxon>Gammaproteobacteria</taxon>
        <taxon>Moraxellales</taxon>
        <taxon>Moraxellaceae</taxon>
        <taxon>Acinetobacter</taxon>
        <taxon>Acinetobacter calcoaceticus/baumannii complex</taxon>
    </lineage>
</organism>
<proteinExistence type="predicted"/>
<evidence type="ECO:0008006" key="3">
    <source>
        <dbReference type="Google" id="ProtNLM"/>
    </source>
</evidence>
<reference evidence="1 2" key="1">
    <citation type="submission" date="2013-08" db="EMBL/GenBank/DDBJ databases">
        <title>Study of Ammonical-Nitrogen removal by Nitrification Denitrification process using lab isolates.</title>
        <authorList>
            <person name="Khardenavis A.A."/>
            <person name="Pal R.R."/>
            <person name="Kapley A."/>
            <person name="Qureshi A."/>
            <person name="Purohit H.J."/>
        </authorList>
    </citation>
    <scope>NUCLEOTIDE SEQUENCE [LARGE SCALE GENOMIC DNA]</scope>
    <source>
        <strain evidence="1 2">EGD-HP18</strain>
    </source>
</reference>
<evidence type="ECO:0000313" key="2">
    <source>
        <dbReference type="Proteomes" id="UP000016517"/>
    </source>
</evidence>
<dbReference type="EMBL" id="AVST01000001">
    <property type="protein sequence ID" value="ERH73143.1"/>
    <property type="molecule type" value="Genomic_DNA"/>
</dbReference>
<accession>A0AAV3K5Q2</accession>
<dbReference type="AlphaFoldDB" id="A0AAV3K5Q2"/>
<dbReference type="InterPro" id="IPR056955">
    <property type="entry name" value="ORC-CDC6-like"/>
</dbReference>
<comment type="caution">
    <text evidence="1">The sequence shown here is derived from an EMBL/GenBank/DDBJ whole genome shotgun (WGS) entry which is preliminary data.</text>
</comment>
<dbReference type="InterPro" id="IPR027417">
    <property type="entry name" value="P-loop_NTPase"/>
</dbReference>
<sequence length="641" mass="73945">MNNYLLRLTQAQNLLGLYRAEWLSSKLFDHFNEPGYFSELKTNRPCVLIGGRGTGKTTVLKGLSYDGQFTLNQLFTKREKIKDWQFIGIYYRANTNRVTTFGGNDVSLEKWIRYFSHYINLCFCKELVRFSLWYEQTTGEKIEISSRKWRNINKVFQFDQSIESLDYLDEEIEISLLEFESSINQVIDNPPTKITMLGLPIDILSEALISNTVLEGKQFFFLIDEFENFQDYQQQILNTLVKHNNSFYTFKIGVRELGFRQKATLNQNEQLTSPADYVRIDLTEKFQNASGKDANKFKEFAEAVIDSRLNDPSFLGNEQELRITDLLPALTQLEEANLLLRDSHLEWLKELENKLDKDSFKKAKEIEPGYLYFIKYWSEKEKDKSFPELVVDWISNGRDIWNTRLNNHFYASLFAIRSGKVGIRKYYTGWDTYLNLANGNIRYLLELVHAALLEHLTALEGKEINSFIPISFELQTNAAIQIGKKNLSELEGLSVEGAKLTKLLLSLGRVFGVLAASPLGHTPEANQFQLIPDSDVATEDKVKMILDQAVMHLAITRTPGNKLTDRADTKAYEYMIHPIFAPFFEFSHRKKRKIALSSSSLLKLIHQPKAGIKEVLDNSNRSESLGLQLPDQLQLFGSYYE</sequence>
<dbReference type="RefSeq" id="WP_021510241.1">
    <property type="nucleotide sequence ID" value="NZ_AVST01000001.1"/>
</dbReference>
<dbReference type="Pfam" id="PF24389">
    <property type="entry name" value="ORC-CDC6-like"/>
    <property type="match status" value="1"/>
</dbReference>
<gene>
    <name evidence="1" type="ORF">N173_01905</name>
</gene>
<name>A0AAV3K5Q2_ACIBA</name>
<dbReference type="SUPFAM" id="SSF52540">
    <property type="entry name" value="P-loop containing nucleoside triphosphate hydrolases"/>
    <property type="match status" value="1"/>
</dbReference>